<dbReference type="PANTHER" id="PTHR32463:SF0">
    <property type="entry name" value="L-FUCOSE KINASE"/>
    <property type="match status" value="1"/>
</dbReference>
<dbReference type="SUPFAM" id="SSF55060">
    <property type="entry name" value="GHMP Kinase, C-terminal domain"/>
    <property type="match status" value="1"/>
</dbReference>
<name>A0A1F5E3S9_9BACT</name>
<dbReference type="InterPro" id="IPR052203">
    <property type="entry name" value="GHMP_Kinase-Related"/>
</dbReference>
<dbReference type="STRING" id="1797472.A2215_00460"/>
<evidence type="ECO:0000313" key="3">
    <source>
        <dbReference type="EMBL" id="OGD62067.1"/>
    </source>
</evidence>
<accession>A0A1F5E3S9</accession>
<dbReference type="GO" id="GO:0050201">
    <property type="term" value="F:fucokinase activity"/>
    <property type="evidence" value="ECO:0007669"/>
    <property type="project" value="TreeGrafter"/>
</dbReference>
<protein>
    <recommendedName>
        <fullName evidence="5">GHMP kinase N-terminal domain-containing protein</fullName>
    </recommendedName>
</protein>
<dbReference type="InterPro" id="IPR036554">
    <property type="entry name" value="GHMP_kinase_C_sf"/>
</dbReference>
<proteinExistence type="predicted"/>
<dbReference type="Proteomes" id="UP000178583">
    <property type="component" value="Unassembled WGS sequence"/>
</dbReference>
<keyword evidence="2" id="KW-0418">Kinase</keyword>
<evidence type="ECO:0000256" key="1">
    <source>
        <dbReference type="ARBA" id="ARBA00022679"/>
    </source>
</evidence>
<comment type="caution">
    <text evidence="3">The sequence shown here is derived from an EMBL/GenBank/DDBJ whole genome shotgun (WGS) entry which is preliminary data.</text>
</comment>
<dbReference type="PANTHER" id="PTHR32463">
    <property type="entry name" value="L-FUCOSE KINASE"/>
    <property type="match status" value="1"/>
</dbReference>
<evidence type="ECO:0000256" key="2">
    <source>
        <dbReference type="ARBA" id="ARBA00022777"/>
    </source>
</evidence>
<evidence type="ECO:0008006" key="5">
    <source>
        <dbReference type="Google" id="ProtNLM"/>
    </source>
</evidence>
<gene>
    <name evidence="3" type="ORF">A2215_00460</name>
</gene>
<keyword evidence="1" id="KW-0808">Transferase</keyword>
<dbReference type="GO" id="GO:0042352">
    <property type="term" value="P:GDP-L-fucose salvage"/>
    <property type="evidence" value="ECO:0007669"/>
    <property type="project" value="TreeGrafter"/>
</dbReference>
<organism evidence="3 4">
    <name type="scientific">Candidatus Berkelbacteria bacterium RIFOXYA2_FULL_43_10</name>
    <dbReference type="NCBI Taxonomy" id="1797472"/>
    <lineage>
        <taxon>Bacteria</taxon>
        <taxon>Candidatus Berkelbacteria</taxon>
    </lineage>
</organism>
<evidence type="ECO:0000313" key="4">
    <source>
        <dbReference type="Proteomes" id="UP000178583"/>
    </source>
</evidence>
<reference evidence="3 4" key="1">
    <citation type="journal article" date="2016" name="Nat. Commun.">
        <title>Thousands of microbial genomes shed light on interconnected biogeochemical processes in an aquifer system.</title>
        <authorList>
            <person name="Anantharaman K."/>
            <person name="Brown C.T."/>
            <person name="Hug L.A."/>
            <person name="Sharon I."/>
            <person name="Castelle C.J."/>
            <person name="Probst A.J."/>
            <person name="Thomas B.C."/>
            <person name="Singh A."/>
            <person name="Wilkins M.J."/>
            <person name="Karaoz U."/>
            <person name="Brodie E.L."/>
            <person name="Williams K.H."/>
            <person name="Hubbard S.S."/>
            <person name="Banfield J.F."/>
        </authorList>
    </citation>
    <scope>NUCLEOTIDE SEQUENCE [LARGE SCALE GENOMIC DNA]</scope>
</reference>
<dbReference type="EMBL" id="MEZY01000055">
    <property type="protein sequence ID" value="OGD62067.1"/>
    <property type="molecule type" value="Genomic_DNA"/>
</dbReference>
<dbReference type="Gene3D" id="3.30.230.120">
    <property type="match status" value="1"/>
</dbReference>
<dbReference type="AlphaFoldDB" id="A0A1F5E3S9"/>
<sequence>MRGDNKPIIYSPVRANLLGGWTDQEKWPEMAAVSNVAIGWTGTYRGQYPLMMDRRGVLRSKVKGYGSGLGISSILLALREIHTKQEMLKGDLTSVILKVLEEERAISQGGWQDQVGGIVPGLKLTVTSDHRKFHIRSKPFHPALEHMVIFDTGRRRPSAHIGDCIRRLIDARNPAFMQHMRRIAFEAMRTYDDERPEEMILSTLESWKTFVKFVPQMEIPIKLPSLPRRILHGSYLTGAGGGGFGVTWATNPGYRGQVVEAYLEAGIWAIVPMVINSGPLII</sequence>